<sequence>MSDPPPKYARDNWFGPEAFVAVVIGMICIALPYTGLAPRDATWLIAGPPVAGGLLIAISAADLPLRYSTRRVGVGLLAAFAGLLLALFGFLLGLAIGGMVT</sequence>
<gene>
    <name evidence="2" type="ORF">KV110_10480</name>
</gene>
<dbReference type="EMBL" id="CP078145">
    <property type="protein sequence ID" value="QXN93465.1"/>
    <property type="molecule type" value="Genomic_DNA"/>
</dbReference>
<feature type="transmembrane region" description="Helical" evidence="1">
    <location>
        <begin position="41"/>
        <end position="61"/>
    </location>
</feature>
<accession>A0ABX8RYM6</accession>
<keyword evidence="3" id="KW-1185">Reference proteome</keyword>
<keyword evidence="1" id="KW-0472">Membrane</keyword>
<keyword evidence="1" id="KW-0812">Transmembrane</keyword>
<evidence type="ECO:0000313" key="2">
    <source>
        <dbReference type="EMBL" id="QXN93465.1"/>
    </source>
</evidence>
<feature type="transmembrane region" description="Helical" evidence="1">
    <location>
        <begin position="12"/>
        <end position="35"/>
    </location>
</feature>
<evidence type="ECO:0000313" key="3">
    <source>
        <dbReference type="Proteomes" id="UP000694257"/>
    </source>
</evidence>
<protein>
    <submittedName>
        <fullName evidence="2">Uncharacterized protein</fullName>
    </submittedName>
</protein>
<dbReference type="RefSeq" id="WP_218475496.1">
    <property type="nucleotide sequence ID" value="NZ_BAABJN010000001.1"/>
</dbReference>
<reference evidence="2 3" key="1">
    <citation type="submission" date="2021-07" db="EMBL/GenBank/DDBJ databases">
        <title>Whole Genome Sequence of Nocardia Iowensis.</title>
        <authorList>
            <person name="Lamm A."/>
            <person name="Collins-Fairclough A.M."/>
            <person name="Bunk B."/>
            <person name="Sproer C."/>
        </authorList>
    </citation>
    <scope>NUCLEOTIDE SEQUENCE [LARGE SCALE GENOMIC DNA]</scope>
    <source>
        <strain evidence="2 3">NRRL 5646</strain>
    </source>
</reference>
<proteinExistence type="predicted"/>
<dbReference type="Proteomes" id="UP000694257">
    <property type="component" value="Chromosome"/>
</dbReference>
<name>A0ABX8RYM6_NOCIO</name>
<evidence type="ECO:0000256" key="1">
    <source>
        <dbReference type="SAM" id="Phobius"/>
    </source>
</evidence>
<organism evidence="2 3">
    <name type="scientific">Nocardia iowensis</name>
    <dbReference type="NCBI Taxonomy" id="204891"/>
    <lineage>
        <taxon>Bacteria</taxon>
        <taxon>Bacillati</taxon>
        <taxon>Actinomycetota</taxon>
        <taxon>Actinomycetes</taxon>
        <taxon>Mycobacteriales</taxon>
        <taxon>Nocardiaceae</taxon>
        <taxon>Nocardia</taxon>
    </lineage>
</organism>
<keyword evidence="1" id="KW-1133">Transmembrane helix</keyword>
<feature type="transmembrane region" description="Helical" evidence="1">
    <location>
        <begin position="73"/>
        <end position="96"/>
    </location>
</feature>